<keyword evidence="21" id="KW-1185">Reference proteome</keyword>
<keyword evidence="3" id="KW-1003">Cell membrane</keyword>
<proteinExistence type="inferred from homology"/>
<dbReference type="GO" id="GO:0140359">
    <property type="term" value="F:ABC-type transporter activity"/>
    <property type="evidence" value="ECO:0007669"/>
    <property type="project" value="InterPro"/>
</dbReference>
<evidence type="ECO:0000313" key="20">
    <source>
        <dbReference type="EMBL" id="QIQ20935.1"/>
    </source>
</evidence>
<sequence>MRALLPFLKLYKRYFWQMLLGMILALLTLLASIFLLALSGWFLAATAFVGFAGLYTFNYMLPAAGVRGAAILRTAARYAERLVSHNTTFLILSFLRTMAFEKILPLTPGKLQNYQKADLLNRFIADIDNLDHFYLKLLSPFIISLFSILVIFFGLSPFNLTLATVITIVLLLTIFSAPLLFFQAGKTQGERLTTQKSQYREQTVNYLQGQAELAIFGAQNKFRTQLEQTEQQWIAHQKQQATLASFAQALILLIVGLLTLLVIWLAADGIPGHTPPFIALFIFVSLSCAELLAPIPNAFIYLGQVIASAKRITHLFEQKPDVLFPETGKSCSQEQAELAITGVSFNYPSHTQQVLSDISLTIPAGQHVALVGKTGCGKSTLLKLLTRAWDPKLGEITINSVNIQDMTEPQLRQMMAVVPQKIDILSASLKENLQIGDFSATDEELVTVLQQVGLEKLLETEDKLNLWLGEGGRPLSGGERRRLGIARAILHKAPLILMDEPTESLDMQTEQQIIALIKEVYQHKTILMITHRLVQHEMFDKVYLLENGQLSLQY</sequence>
<keyword evidence="4" id="KW-0997">Cell inner membrane</keyword>
<evidence type="ECO:0000256" key="15">
    <source>
        <dbReference type="ARBA" id="ARBA00063833"/>
    </source>
</evidence>
<dbReference type="InterPro" id="IPR011527">
    <property type="entry name" value="ABC1_TM_dom"/>
</dbReference>
<dbReference type="GO" id="GO:0045454">
    <property type="term" value="P:cell redox homeostasis"/>
    <property type="evidence" value="ECO:0007669"/>
    <property type="project" value="InterPro"/>
</dbReference>
<dbReference type="InterPro" id="IPR027417">
    <property type="entry name" value="P-loop_NTPase"/>
</dbReference>
<dbReference type="InterPro" id="IPR017871">
    <property type="entry name" value="ABC_transporter-like_CS"/>
</dbReference>
<evidence type="ECO:0000256" key="11">
    <source>
        <dbReference type="ARBA" id="ARBA00023136"/>
    </source>
</evidence>
<comment type="subcellular location">
    <subcellularLocation>
        <location evidence="1">Cell inner membrane</location>
        <topology evidence="1">Multi-pass membrane protein</topology>
    </subcellularLocation>
</comment>
<evidence type="ECO:0000256" key="3">
    <source>
        <dbReference type="ARBA" id="ARBA00022475"/>
    </source>
</evidence>
<dbReference type="SUPFAM" id="SSF52540">
    <property type="entry name" value="P-loop containing nucleoside triphosphate hydrolases"/>
    <property type="match status" value="1"/>
</dbReference>
<name>A0A6G9I9M7_9GAMM</name>
<feature type="domain" description="ABC transmembrane type-1" evidence="19">
    <location>
        <begin position="19"/>
        <end position="287"/>
    </location>
</feature>
<evidence type="ECO:0000313" key="21">
    <source>
        <dbReference type="Proteomes" id="UP000501168"/>
    </source>
</evidence>
<dbReference type="CDD" id="cd18585">
    <property type="entry name" value="ABC_6TM_CydC"/>
    <property type="match status" value="1"/>
</dbReference>
<reference evidence="20 21" key="1">
    <citation type="submission" date="2020-03" db="EMBL/GenBank/DDBJ databases">
        <title>Complete genome sequence of Orbus sp. IPMB12 (BCRC 80908).</title>
        <authorList>
            <person name="Lo W.-S."/>
            <person name="Chang T.-H."/>
            <person name="Kuo C.-H."/>
        </authorList>
    </citation>
    <scope>NUCLEOTIDE SEQUENCE [LARGE SCALE GENOMIC DNA]</scope>
    <source>
        <strain evidence="20 21">IPMB12</strain>
    </source>
</reference>
<keyword evidence="9" id="KW-0029">Amino-acid transport</keyword>
<keyword evidence="10 17" id="KW-1133">Transmembrane helix</keyword>
<comment type="similarity">
    <text evidence="14">Belongs to the ABC transporter superfamily. Cysteine exporter (TC 3.A.1.129.1) family.</text>
</comment>
<dbReference type="PROSITE" id="PS50929">
    <property type="entry name" value="ABC_TM1F"/>
    <property type="match status" value="1"/>
</dbReference>
<dbReference type="InterPro" id="IPR014223">
    <property type="entry name" value="ABC_CydC/D"/>
</dbReference>
<keyword evidence="2" id="KW-0813">Transport</keyword>
<dbReference type="NCBIfam" id="TIGR02868">
    <property type="entry name" value="CydC"/>
    <property type="match status" value="1"/>
</dbReference>
<comment type="catalytic activity">
    <reaction evidence="13">
        <text>L-cysteine(in) + ATP + H2O = L-cysteine(out) + ADP + phosphate + H(+)</text>
        <dbReference type="Rhea" id="RHEA:29783"/>
        <dbReference type="ChEBI" id="CHEBI:15377"/>
        <dbReference type="ChEBI" id="CHEBI:15378"/>
        <dbReference type="ChEBI" id="CHEBI:30616"/>
        <dbReference type="ChEBI" id="CHEBI:35235"/>
        <dbReference type="ChEBI" id="CHEBI:43474"/>
        <dbReference type="ChEBI" id="CHEBI:456216"/>
    </reaction>
    <physiologicalReaction direction="left-to-right" evidence="13">
        <dbReference type="Rhea" id="RHEA:29784"/>
    </physiologicalReaction>
</comment>
<dbReference type="SMART" id="SM00382">
    <property type="entry name" value="AAA"/>
    <property type="match status" value="1"/>
</dbReference>
<dbReference type="InterPro" id="IPR039421">
    <property type="entry name" value="Type_1_exporter"/>
</dbReference>
<feature type="transmembrane region" description="Helical" evidence="17">
    <location>
        <begin position="161"/>
        <end position="182"/>
    </location>
</feature>
<dbReference type="PROSITE" id="PS50893">
    <property type="entry name" value="ABC_TRANSPORTER_2"/>
    <property type="match status" value="1"/>
</dbReference>
<evidence type="ECO:0000256" key="8">
    <source>
        <dbReference type="ARBA" id="ARBA00022967"/>
    </source>
</evidence>
<dbReference type="NCBIfam" id="NF008364">
    <property type="entry name" value="PRK11160.1"/>
    <property type="match status" value="1"/>
</dbReference>
<comment type="subunit">
    <text evidence="15">Forms a heterodimer with CydD.</text>
</comment>
<evidence type="ECO:0000256" key="17">
    <source>
        <dbReference type="SAM" id="Phobius"/>
    </source>
</evidence>
<feature type="transmembrane region" description="Helical" evidence="17">
    <location>
        <begin position="41"/>
        <end position="61"/>
    </location>
</feature>
<keyword evidence="11 17" id="KW-0472">Membrane</keyword>
<feature type="domain" description="ABC transporter" evidence="18">
    <location>
        <begin position="338"/>
        <end position="554"/>
    </location>
</feature>
<evidence type="ECO:0000256" key="5">
    <source>
        <dbReference type="ARBA" id="ARBA00022692"/>
    </source>
</evidence>
<feature type="transmembrane region" description="Helical" evidence="17">
    <location>
        <begin position="14"/>
        <end position="35"/>
    </location>
</feature>
<comment type="catalytic activity">
    <reaction evidence="12">
        <text>glutathione(in) + ATP + H2O = glutathione(out) + ADP + phosphate + H(+)</text>
        <dbReference type="Rhea" id="RHEA:29787"/>
        <dbReference type="ChEBI" id="CHEBI:15377"/>
        <dbReference type="ChEBI" id="CHEBI:15378"/>
        <dbReference type="ChEBI" id="CHEBI:30616"/>
        <dbReference type="ChEBI" id="CHEBI:43474"/>
        <dbReference type="ChEBI" id="CHEBI:57925"/>
        <dbReference type="ChEBI" id="CHEBI:456216"/>
    </reaction>
    <physiologicalReaction direction="left-to-right" evidence="12">
        <dbReference type="Rhea" id="RHEA:29788"/>
    </physiologicalReaction>
</comment>
<evidence type="ECO:0000256" key="2">
    <source>
        <dbReference type="ARBA" id="ARBA00022448"/>
    </source>
</evidence>
<evidence type="ECO:0000256" key="14">
    <source>
        <dbReference type="ARBA" id="ARBA00061534"/>
    </source>
</evidence>
<dbReference type="Gene3D" id="1.20.1560.10">
    <property type="entry name" value="ABC transporter type 1, transmembrane domain"/>
    <property type="match status" value="1"/>
</dbReference>
<dbReference type="PANTHER" id="PTHR24221">
    <property type="entry name" value="ATP-BINDING CASSETTE SUB-FAMILY B"/>
    <property type="match status" value="1"/>
</dbReference>
<feature type="transmembrane region" description="Helical" evidence="17">
    <location>
        <begin position="243"/>
        <end position="265"/>
    </location>
</feature>
<feature type="transmembrane region" description="Helical" evidence="17">
    <location>
        <begin position="277"/>
        <end position="302"/>
    </location>
</feature>
<dbReference type="AlphaFoldDB" id="A0A6G9I9M7"/>
<dbReference type="InParanoid" id="A0A6G9I9M7"/>
<dbReference type="Proteomes" id="UP000501168">
    <property type="component" value="Chromosome"/>
</dbReference>
<dbReference type="GO" id="GO:0006865">
    <property type="term" value="P:amino acid transport"/>
    <property type="evidence" value="ECO:0007669"/>
    <property type="project" value="UniProtKB-KW"/>
</dbReference>
<protein>
    <recommendedName>
        <fullName evidence="16">Glutathione/L-cysteine transport system ATP-binding/permease protein CydC</fullName>
    </recommendedName>
</protein>
<dbReference type="RefSeq" id="WP_166915215.1">
    <property type="nucleotide sequence ID" value="NZ_CP050253.1"/>
</dbReference>
<dbReference type="FunFam" id="1.20.1560.10:FF:000060">
    <property type="entry name" value="Cysteine/glutathione ABC transporter ATP-binding protein/permease CydC"/>
    <property type="match status" value="1"/>
</dbReference>
<gene>
    <name evidence="20" type="primary">cydC</name>
    <name evidence="20" type="ORF">IPMB12_04100</name>
</gene>
<feature type="transmembrane region" description="Helical" evidence="17">
    <location>
        <begin position="133"/>
        <end position="155"/>
    </location>
</feature>
<dbReference type="GO" id="GO:0005886">
    <property type="term" value="C:plasma membrane"/>
    <property type="evidence" value="ECO:0007669"/>
    <property type="project" value="UniProtKB-SubCell"/>
</dbReference>
<keyword evidence="8" id="KW-1278">Translocase</keyword>
<organism evidence="20 21">
    <name type="scientific">Zophobihabitans entericus</name>
    <dbReference type="NCBI Taxonomy" id="1635327"/>
    <lineage>
        <taxon>Bacteria</taxon>
        <taxon>Pseudomonadati</taxon>
        <taxon>Pseudomonadota</taxon>
        <taxon>Gammaproteobacteria</taxon>
        <taxon>Orbales</taxon>
        <taxon>Orbaceae</taxon>
        <taxon>Zophobihabitans</taxon>
    </lineage>
</organism>
<evidence type="ECO:0000259" key="18">
    <source>
        <dbReference type="PROSITE" id="PS50893"/>
    </source>
</evidence>
<dbReference type="CDD" id="cd03228">
    <property type="entry name" value="ABCC_MRP_Like"/>
    <property type="match status" value="1"/>
</dbReference>
<keyword evidence="7 20" id="KW-0067">ATP-binding</keyword>
<evidence type="ECO:0000256" key="6">
    <source>
        <dbReference type="ARBA" id="ARBA00022741"/>
    </source>
</evidence>
<dbReference type="GO" id="GO:0005524">
    <property type="term" value="F:ATP binding"/>
    <property type="evidence" value="ECO:0007669"/>
    <property type="project" value="UniProtKB-KW"/>
</dbReference>
<dbReference type="GO" id="GO:0016887">
    <property type="term" value="F:ATP hydrolysis activity"/>
    <property type="evidence" value="ECO:0007669"/>
    <property type="project" value="InterPro"/>
</dbReference>
<evidence type="ECO:0000256" key="9">
    <source>
        <dbReference type="ARBA" id="ARBA00022970"/>
    </source>
</evidence>
<dbReference type="InterPro" id="IPR003593">
    <property type="entry name" value="AAA+_ATPase"/>
</dbReference>
<dbReference type="InterPro" id="IPR036640">
    <property type="entry name" value="ABC1_TM_sf"/>
</dbReference>
<dbReference type="Gene3D" id="3.40.50.300">
    <property type="entry name" value="P-loop containing nucleotide triphosphate hydrolases"/>
    <property type="match status" value="1"/>
</dbReference>
<dbReference type="InterPro" id="IPR003439">
    <property type="entry name" value="ABC_transporter-like_ATP-bd"/>
</dbReference>
<evidence type="ECO:0000256" key="7">
    <source>
        <dbReference type="ARBA" id="ARBA00022840"/>
    </source>
</evidence>
<dbReference type="Pfam" id="PF00005">
    <property type="entry name" value="ABC_tran"/>
    <property type="match status" value="1"/>
</dbReference>
<dbReference type="FunCoup" id="A0A6G9I9M7">
    <property type="interactions" value="115"/>
</dbReference>
<evidence type="ECO:0000256" key="16">
    <source>
        <dbReference type="ARBA" id="ARBA00071411"/>
    </source>
</evidence>
<evidence type="ECO:0000256" key="12">
    <source>
        <dbReference type="ARBA" id="ARBA00050301"/>
    </source>
</evidence>
<evidence type="ECO:0000256" key="13">
    <source>
        <dbReference type="ARBA" id="ARBA00051241"/>
    </source>
</evidence>
<keyword evidence="6" id="KW-0547">Nucleotide-binding</keyword>
<dbReference type="PANTHER" id="PTHR24221:SF653">
    <property type="entry name" value="TRANSPORT ATP-BINDING PROTEIN CYDC"/>
    <property type="match status" value="1"/>
</dbReference>
<evidence type="ECO:0000259" key="19">
    <source>
        <dbReference type="PROSITE" id="PS50929"/>
    </source>
</evidence>
<dbReference type="GO" id="GO:0034040">
    <property type="term" value="F:ATPase-coupled lipid transmembrane transporter activity"/>
    <property type="evidence" value="ECO:0007669"/>
    <property type="project" value="TreeGrafter"/>
</dbReference>
<dbReference type="PROSITE" id="PS00211">
    <property type="entry name" value="ABC_TRANSPORTER_1"/>
    <property type="match status" value="1"/>
</dbReference>
<accession>A0A6G9I9M7</accession>
<dbReference type="KEGG" id="orb:IPMB12_04100"/>
<dbReference type="SUPFAM" id="SSF90123">
    <property type="entry name" value="ABC transporter transmembrane region"/>
    <property type="match status" value="1"/>
</dbReference>
<evidence type="ECO:0000256" key="10">
    <source>
        <dbReference type="ARBA" id="ARBA00022989"/>
    </source>
</evidence>
<dbReference type="EMBL" id="CP050253">
    <property type="protein sequence ID" value="QIQ20935.1"/>
    <property type="molecule type" value="Genomic_DNA"/>
</dbReference>
<dbReference type="GO" id="GO:0034775">
    <property type="term" value="P:glutathione transmembrane transport"/>
    <property type="evidence" value="ECO:0007669"/>
    <property type="project" value="InterPro"/>
</dbReference>
<keyword evidence="5 17" id="KW-0812">Transmembrane</keyword>
<evidence type="ECO:0000256" key="1">
    <source>
        <dbReference type="ARBA" id="ARBA00004429"/>
    </source>
</evidence>
<evidence type="ECO:0000256" key="4">
    <source>
        <dbReference type="ARBA" id="ARBA00022519"/>
    </source>
</evidence>
<dbReference type="Pfam" id="PF00664">
    <property type="entry name" value="ABC_membrane"/>
    <property type="match status" value="1"/>
</dbReference>